<dbReference type="GO" id="GO:0005737">
    <property type="term" value="C:cytoplasm"/>
    <property type="evidence" value="ECO:0007669"/>
    <property type="project" value="UniProtKB-SubCell"/>
</dbReference>
<accession>A0A4Q4KLF5</accession>
<dbReference type="PROSITE" id="PS50005">
    <property type="entry name" value="TPR"/>
    <property type="match status" value="3"/>
</dbReference>
<evidence type="ECO:0000256" key="6">
    <source>
        <dbReference type="PROSITE-ProRule" id="PRU00339"/>
    </source>
</evidence>
<dbReference type="Gene3D" id="1.25.40.10">
    <property type="entry name" value="Tetratricopeptide repeat domain"/>
    <property type="match status" value="3"/>
</dbReference>
<dbReference type="InterPro" id="IPR011990">
    <property type="entry name" value="TPR-like_helical_dom_sf"/>
</dbReference>
<dbReference type="RefSeq" id="WP_130093309.1">
    <property type="nucleotide sequence ID" value="NZ_SETE01000003.1"/>
</dbReference>
<dbReference type="Pfam" id="PF13181">
    <property type="entry name" value="TPR_8"/>
    <property type="match status" value="1"/>
</dbReference>
<dbReference type="SUPFAM" id="SSF48452">
    <property type="entry name" value="TPR-like"/>
    <property type="match status" value="2"/>
</dbReference>
<feature type="repeat" description="TPR" evidence="6">
    <location>
        <begin position="158"/>
        <end position="191"/>
    </location>
</feature>
<keyword evidence="2" id="KW-0963">Cytoplasm</keyword>
<evidence type="ECO:0000256" key="3">
    <source>
        <dbReference type="ARBA" id="ARBA00022737"/>
    </source>
</evidence>
<dbReference type="Pfam" id="PF13424">
    <property type="entry name" value="TPR_12"/>
    <property type="match status" value="1"/>
</dbReference>
<dbReference type="InterPro" id="IPR051476">
    <property type="entry name" value="Bac_ResReg_Asp_Phosphatase"/>
</dbReference>
<dbReference type="SMART" id="SM00028">
    <property type="entry name" value="TPR"/>
    <property type="match status" value="4"/>
</dbReference>
<keyword evidence="3" id="KW-0677">Repeat</keyword>
<dbReference type="AlphaFoldDB" id="A0A4Q4KLF5"/>
<dbReference type="PANTHER" id="PTHR46630:SF1">
    <property type="entry name" value="TETRATRICOPEPTIDE REPEAT PROTEIN 29"/>
    <property type="match status" value="1"/>
</dbReference>
<evidence type="ECO:0000256" key="4">
    <source>
        <dbReference type="ARBA" id="ARBA00022803"/>
    </source>
</evidence>
<comment type="similarity">
    <text evidence="5">Belongs to the Rap family.</text>
</comment>
<dbReference type="PANTHER" id="PTHR46630">
    <property type="entry name" value="TETRATRICOPEPTIDE REPEAT PROTEIN 29"/>
    <property type="match status" value="1"/>
</dbReference>
<dbReference type="InterPro" id="IPR019734">
    <property type="entry name" value="TPR_rpt"/>
</dbReference>
<feature type="repeat" description="TPR" evidence="6">
    <location>
        <begin position="238"/>
        <end position="271"/>
    </location>
</feature>
<feature type="repeat" description="TPR" evidence="6">
    <location>
        <begin position="198"/>
        <end position="231"/>
    </location>
</feature>
<reference evidence="7 8" key="1">
    <citation type="submission" date="2019-02" db="EMBL/GenBank/DDBJ databases">
        <title>Genome sequence of the sea-ice species Brumimicrobium glaciale.</title>
        <authorList>
            <person name="Bowman J.P."/>
        </authorList>
    </citation>
    <scope>NUCLEOTIDE SEQUENCE [LARGE SCALE GENOMIC DNA]</scope>
    <source>
        <strain evidence="7 8">IC156</strain>
    </source>
</reference>
<keyword evidence="8" id="KW-1185">Reference proteome</keyword>
<proteinExistence type="inferred from homology"/>
<evidence type="ECO:0000313" key="7">
    <source>
        <dbReference type="EMBL" id="RYM33868.1"/>
    </source>
</evidence>
<evidence type="ECO:0000256" key="1">
    <source>
        <dbReference type="ARBA" id="ARBA00004496"/>
    </source>
</evidence>
<organism evidence="7 8">
    <name type="scientific">Brumimicrobium glaciale</name>
    <dbReference type="NCBI Taxonomy" id="200475"/>
    <lineage>
        <taxon>Bacteria</taxon>
        <taxon>Pseudomonadati</taxon>
        <taxon>Bacteroidota</taxon>
        <taxon>Flavobacteriia</taxon>
        <taxon>Flavobacteriales</taxon>
        <taxon>Crocinitomicaceae</taxon>
        <taxon>Brumimicrobium</taxon>
    </lineage>
</organism>
<dbReference type="OrthoDB" id="1090267at2"/>
<comment type="subcellular location">
    <subcellularLocation>
        <location evidence="1">Cytoplasm</location>
    </subcellularLocation>
</comment>
<evidence type="ECO:0000256" key="5">
    <source>
        <dbReference type="ARBA" id="ARBA00038253"/>
    </source>
</evidence>
<gene>
    <name evidence="7" type="ORF">ERX46_07850</name>
</gene>
<dbReference type="EMBL" id="SETE01000003">
    <property type="protein sequence ID" value="RYM33868.1"/>
    <property type="molecule type" value="Genomic_DNA"/>
</dbReference>
<name>A0A4Q4KLF5_9FLAO</name>
<sequence>MLKRISLLVFLLFGSMIHSQTEFFKEFDQHLLKLNSTQQIDTIIAIPFEIMNSQGQKTIEKYKLALKLAKEIKDENRIGNVYAKMGLAFYYSGDYETSVLSMTKAIQAFEKSGNQVGIGSTYASMGYQMKRRNLPKAMEYMHQGIEVLKTTDDEIALSAAYNNIGVLYQYNDEMDRALEYFYLGYEIVKANKDSLGIPYSLNNIGQAFFAKENYEKALDYYLKAFEIRKIKNDLNGLAENYGFIGSVYFEQNKVDKAIENYLASLAISEEIKYTYLCQVNCDQLAIAYEKIGNYQQALFYRNKHQNIKDQIIDEQNYCTIRSSI</sequence>
<comment type="caution">
    <text evidence="7">The sequence shown here is derived from an EMBL/GenBank/DDBJ whole genome shotgun (WGS) entry which is preliminary data.</text>
</comment>
<evidence type="ECO:0000313" key="8">
    <source>
        <dbReference type="Proteomes" id="UP000293952"/>
    </source>
</evidence>
<evidence type="ECO:0000256" key="2">
    <source>
        <dbReference type="ARBA" id="ARBA00022490"/>
    </source>
</evidence>
<keyword evidence="4 6" id="KW-0802">TPR repeat</keyword>
<dbReference type="Proteomes" id="UP000293952">
    <property type="component" value="Unassembled WGS sequence"/>
</dbReference>
<protein>
    <submittedName>
        <fullName evidence="7">Tetratricopeptide repeat protein</fullName>
    </submittedName>
</protein>